<organism evidence="1 2">
    <name type="scientific">Flavobacterium columnare</name>
    <dbReference type="NCBI Taxonomy" id="996"/>
    <lineage>
        <taxon>Bacteria</taxon>
        <taxon>Pseudomonadati</taxon>
        <taxon>Bacteroidota</taxon>
        <taxon>Flavobacteriia</taxon>
        <taxon>Flavobacteriales</taxon>
        <taxon>Flavobacteriaceae</taxon>
        <taxon>Flavobacterium</taxon>
    </lineage>
</organism>
<dbReference type="Proteomes" id="UP000238180">
    <property type="component" value="Unassembled WGS sequence"/>
</dbReference>
<reference evidence="1 2" key="1">
    <citation type="submission" date="2018-02" db="EMBL/GenBank/DDBJ databases">
        <authorList>
            <person name="Cohen D.B."/>
            <person name="Kent A.D."/>
        </authorList>
    </citation>
    <scope>NUCLEOTIDE SEQUENCE [LARGE SCALE GENOMIC DNA]</scope>
    <source>
        <strain evidence="1">CIP109753</strain>
    </source>
</reference>
<accession>A0A2N9PAZ4</accession>
<proteinExistence type="predicted"/>
<dbReference type="EMBL" id="OLKH01000091">
    <property type="protein sequence ID" value="SPE77534.1"/>
    <property type="molecule type" value="Genomic_DNA"/>
</dbReference>
<evidence type="ECO:0000313" key="2">
    <source>
        <dbReference type="Proteomes" id="UP000238180"/>
    </source>
</evidence>
<sequence length="51" mass="5394">MKKIQLNKGLQVNKEALTKLQDAQMKDVKGGAAGNSCGWSSCNTKAVEAAE</sequence>
<gene>
    <name evidence="1" type="ORF">FLACOL_01529</name>
</gene>
<dbReference type="AlphaFoldDB" id="A0A2N9PAZ4"/>
<protein>
    <submittedName>
        <fullName evidence="1">Uncharacterized protein</fullName>
    </submittedName>
</protein>
<dbReference type="NCBIfam" id="NF038153">
    <property type="entry name" value="lant_leader_L1a"/>
    <property type="match status" value="1"/>
</dbReference>
<dbReference type="InterPro" id="IPR058238">
    <property type="entry name" value="Lant_leader_dom"/>
</dbReference>
<evidence type="ECO:0000313" key="1">
    <source>
        <dbReference type="EMBL" id="SPE77534.1"/>
    </source>
</evidence>
<dbReference type="RefSeq" id="WP_181142871.1">
    <property type="nucleotide sequence ID" value="NZ_OLKH01000091.1"/>
</dbReference>
<name>A0A2N9PAZ4_9FLAO</name>